<dbReference type="Gramene" id="TraesCAD_scaffold_096412_01G000200.1">
    <property type="protein sequence ID" value="TraesCAD_scaffold_096412_01G000200.1"/>
    <property type="gene ID" value="TraesCAD_scaffold_096412_01G000200"/>
</dbReference>
<feature type="chain" id="PRO_5017186365" evidence="1">
    <location>
        <begin position="29"/>
        <end position="75"/>
    </location>
</feature>
<keyword evidence="3" id="KW-1185">Reference proteome</keyword>
<dbReference type="OMA" id="TINTMMV"/>
<dbReference type="Gramene" id="TraesCS7A02G371800.1">
    <property type="protein sequence ID" value="TraesCS7A02G371800.1"/>
    <property type="gene ID" value="TraesCS7A02G371800"/>
</dbReference>
<dbReference type="Gramene" id="TraesJAG7A03G03944240.1">
    <property type="protein sequence ID" value="TraesJAG7A03G03944240.1"/>
    <property type="gene ID" value="TraesJAG7A03G03944240"/>
</dbReference>
<dbReference type="AlphaFoldDB" id="A0A3B6RIJ1"/>
<keyword evidence="1" id="KW-0732">Signal</keyword>
<evidence type="ECO:0000256" key="1">
    <source>
        <dbReference type="SAM" id="SignalP"/>
    </source>
</evidence>
<accession>A0A3B6RIJ1</accession>
<dbReference type="Gramene" id="TraesROB_scaffold_095988_01G000300.1">
    <property type="protein sequence ID" value="TraesROB_scaffold_095988_01G000300.1"/>
    <property type="gene ID" value="TraesROB_scaffold_095988_01G000300"/>
</dbReference>
<evidence type="ECO:0000313" key="2">
    <source>
        <dbReference type="EnsemblPlants" id="TraesCS7A02G371800.1"/>
    </source>
</evidence>
<dbReference type="Gramene" id="TraesCLE_scaffold_073974_01G000200.1">
    <property type="protein sequence ID" value="TraesCLE_scaffold_073974_01G000200.1"/>
    <property type="gene ID" value="TraesCLE_scaffold_073974_01G000200"/>
</dbReference>
<dbReference type="Gramene" id="TraesPARA_EIv1.0_2316240.1">
    <property type="protein sequence ID" value="TraesPARA_EIv1.0_2316240.1.CDS"/>
    <property type="gene ID" value="TraesPARA_EIv1.0_2316240"/>
</dbReference>
<dbReference type="Gramene" id="TraesJUL7A03G03999040.1">
    <property type="protein sequence ID" value="TraesJUL7A03G03999040.1"/>
    <property type="gene ID" value="TraesJUL7A03G03999040"/>
</dbReference>
<protein>
    <submittedName>
        <fullName evidence="2">Uncharacterized protein</fullName>
    </submittedName>
</protein>
<evidence type="ECO:0000313" key="3">
    <source>
        <dbReference type="Proteomes" id="UP000019116"/>
    </source>
</evidence>
<organism evidence="2">
    <name type="scientific">Triticum aestivum</name>
    <name type="common">Wheat</name>
    <dbReference type="NCBI Taxonomy" id="4565"/>
    <lineage>
        <taxon>Eukaryota</taxon>
        <taxon>Viridiplantae</taxon>
        <taxon>Streptophyta</taxon>
        <taxon>Embryophyta</taxon>
        <taxon>Tracheophyta</taxon>
        <taxon>Spermatophyta</taxon>
        <taxon>Magnoliopsida</taxon>
        <taxon>Liliopsida</taxon>
        <taxon>Poales</taxon>
        <taxon>Poaceae</taxon>
        <taxon>BOP clade</taxon>
        <taxon>Pooideae</taxon>
        <taxon>Triticodae</taxon>
        <taxon>Triticeae</taxon>
        <taxon>Triticinae</taxon>
        <taxon>Triticum</taxon>
    </lineage>
</organism>
<dbReference type="Gramene" id="TraesCS7A03G0905600.1">
    <property type="protein sequence ID" value="TraesCS7A03G0905600.1.CDS"/>
    <property type="gene ID" value="TraesCS7A03G0905600"/>
</dbReference>
<name>A0A3B6RIJ1_WHEAT</name>
<reference evidence="2" key="2">
    <citation type="submission" date="2018-10" db="UniProtKB">
        <authorList>
            <consortium name="EnsemblPlants"/>
        </authorList>
    </citation>
    <scope>IDENTIFICATION</scope>
</reference>
<dbReference type="Gramene" id="TraesWEE_scaffold_093003_01G000300.1">
    <property type="protein sequence ID" value="TraesWEE_scaffold_093003_01G000300.1"/>
    <property type="gene ID" value="TraesWEE_scaffold_093003_01G000300"/>
</dbReference>
<dbReference type="EnsemblPlants" id="TraesCS7A02G371800.1">
    <property type="protein sequence ID" value="TraesCS7A02G371800.1"/>
    <property type="gene ID" value="TraesCS7A02G371800"/>
</dbReference>
<dbReference type="SMR" id="A0A3B6RIJ1"/>
<reference evidence="2" key="1">
    <citation type="submission" date="2018-08" db="EMBL/GenBank/DDBJ databases">
        <authorList>
            <person name="Rossello M."/>
        </authorList>
    </citation>
    <scope>NUCLEOTIDE SEQUENCE [LARGE SCALE GENOMIC DNA]</scope>
    <source>
        <strain evidence="2">cv. Chinese Spring</strain>
    </source>
</reference>
<dbReference type="Proteomes" id="UP000019116">
    <property type="component" value="Chromosome 7A"/>
</dbReference>
<proteinExistence type="predicted"/>
<feature type="signal peptide" evidence="1">
    <location>
        <begin position="1"/>
        <end position="28"/>
    </location>
</feature>
<sequence length="75" mass="8104">MPAGCKTIFMRILLISCILLPLGFLSLAPPLPAASSRSARTSGYIVITGCNNYCSVACCYCNIHRFPPVCEKCCE</sequence>